<dbReference type="Proteomes" id="UP000708208">
    <property type="component" value="Unassembled WGS sequence"/>
</dbReference>
<comment type="caution">
    <text evidence="1">The sequence shown here is derived from an EMBL/GenBank/DDBJ whole genome shotgun (WGS) entry which is preliminary data.</text>
</comment>
<name>A0A8J2PCN4_9HEXA</name>
<organism evidence="1 2">
    <name type="scientific">Allacma fusca</name>
    <dbReference type="NCBI Taxonomy" id="39272"/>
    <lineage>
        <taxon>Eukaryota</taxon>
        <taxon>Metazoa</taxon>
        <taxon>Ecdysozoa</taxon>
        <taxon>Arthropoda</taxon>
        <taxon>Hexapoda</taxon>
        <taxon>Collembola</taxon>
        <taxon>Symphypleona</taxon>
        <taxon>Sminthuridae</taxon>
        <taxon>Allacma</taxon>
    </lineage>
</organism>
<proteinExistence type="predicted"/>
<dbReference type="EMBL" id="CAJVCH010371110">
    <property type="protein sequence ID" value="CAG7816478.1"/>
    <property type="molecule type" value="Genomic_DNA"/>
</dbReference>
<evidence type="ECO:0000313" key="2">
    <source>
        <dbReference type="Proteomes" id="UP000708208"/>
    </source>
</evidence>
<keyword evidence="2" id="KW-1185">Reference proteome</keyword>
<sequence>MQLEKCRHKAVQESENYIKVFYKSRMKKKNEFGTIFELRAAADLFQFHFDFVREIQRNTFVVKSCRSYDCAIDVNKPRKFFLYTKYRQRHWEFLRPSMKFCPSTKNYMDAISYEEILFNDGKYLPMTPFLTTNYKRIIISHL</sequence>
<reference evidence="1" key="1">
    <citation type="submission" date="2021-06" db="EMBL/GenBank/DDBJ databases">
        <authorList>
            <person name="Hodson N. C."/>
            <person name="Mongue J. A."/>
            <person name="Jaron S. K."/>
        </authorList>
    </citation>
    <scope>NUCLEOTIDE SEQUENCE</scope>
</reference>
<protein>
    <submittedName>
        <fullName evidence="1">Uncharacterized protein</fullName>
    </submittedName>
</protein>
<accession>A0A8J2PCN4</accession>
<evidence type="ECO:0000313" key="1">
    <source>
        <dbReference type="EMBL" id="CAG7816478.1"/>
    </source>
</evidence>
<gene>
    <name evidence="1" type="ORF">AFUS01_LOCUS27095</name>
</gene>
<dbReference type="AlphaFoldDB" id="A0A8J2PCN4"/>